<dbReference type="GO" id="GO:0005524">
    <property type="term" value="F:ATP binding"/>
    <property type="evidence" value="ECO:0007669"/>
    <property type="project" value="UniProtKB-UniRule"/>
</dbReference>
<dbReference type="GO" id="GO:0051231">
    <property type="term" value="P:spindle elongation"/>
    <property type="evidence" value="ECO:0007669"/>
    <property type="project" value="TreeGrafter"/>
</dbReference>
<dbReference type="GeneID" id="20080436"/>
<dbReference type="EMBL" id="KI913956">
    <property type="protein sequence ID" value="ETW05664.1"/>
    <property type="molecule type" value="Genomic_DNA"/>
</dbReference>
<keyword evidence="1" id="KW-0067">ATP-binding</keyword>
<protein>
    <recommendedName>
        <fullName evidence="3">Kinesin motor domain-containing protein</fullName>
    </recommendedName>
</protein>
<dbReference type="InterPro" id="IPR027640">
    <property type="entry name" value="Kinesin-like_fam"/>
</dbReference>
<keyword evidence="1" id="KW-0547">Nucleotide-binding</keyword>
<dbReference type="GO" id="GO:0003777">
    <property type="term" value="F:microtubule motor activity"/>
    <property type="evidence" value="ECO:0007669"/>
    <property type="project" value="InterPro"/>
</dbReference>
<sequence length="582" mass="64865">MASLFLLPPPHMKVVVRVRPMLAAEVKKGSTRCVDVISTSNTCQQVQIDDHVFDVDRVYDERINQRDFFHKEFSTLIPTLFDGNNVTVFACGASGSGKTFTMEGAGRTVAKNPGLVPRIMQKVFQYGQQQVANYRVEMSFVEVHNNKVMDFLAPTAHKFHQEELSLSTSPCGRVIVDNLIARHILSFDDFQGLYERACKTRRKGTATYHTRSSRSHSLLHVRVESRGFDGLVRVGHLHLVDLAGQDDICPTVQESACMMLDMQPLDEVPIARLLADSVAHSSIAVMVCTVSSASVVARDTLQVLQHAAKKQQIVPPTALPRKSTPVSSPPSTVSPSFSTSLRPTLELTPKTRPAASPSMDTPTPCAKRRRDESPLSNPTKSMKRFRLQQESSPLPTDQFTVGSNDHRNVTTRRLQPLIDSRVEPGRAFLHRPPQLAKESMKHLLTMAVDFEKRGKARPAMLLYMQATMLLDTPNEKLQARIRSLMSALPTADVHEVLQPSNHSVHDAVQHILEEDILDTFNHGSMAALMAFQSIGEKKAMKIIRGRDKVEYTCIHDLMKAGMGEKQVVRFEQLNVAARLSLL</sequence>
<name>A0A024UH90_9STRA</name>
<dbReference type="InterPro" id="IPR001752">
    <property type="entry name" value="Kinesin_motor_dom"/>
</dbReference>
<dbReference type="Gene3D" id="3.40.850.10">
    <property type="entry name" value="Kinesin motor domain"/>
    <property type="match status" value="1"/>
</dbReference>
<feature type="domain" description="Kinesin motor" evidence="3">
    <location>
        <begin position="11"/>
        <end position="244"/>
    </location>
</feature>
<dbReference type="GO" id="GO:0005875">
    <property type="term" value="C:microtubule associated complex"/>
    <property type="evidence" value="ECO:0007669"/>
    <property type="project" value="TreeGrafter"/>
</dbReference>
<feature type="region of interest" description="Disordered" evidence="2">
    <location>
        <begin position="314"/>
        <end position="404"/>
    </location>
</feature>
<accession>A0A024UH90</accession>
<dbReference type="PRINTS" id="PR00380">
    <property type="entry name" value="KINESINHEAVY"/>
</dbReference>
<dbReference type="PROSITE" id="PS50067">
    <property type="entry name" value="KINESIN_MOTOR_2"/>
    <property type="match status" value="1"/>
</dbReference>
<dbReference type="InterPro" id="IPR036961">
    <property type="entry name" value="Kinesin_motor_dom_sf"/>
</dbReference>
<keyword evidence="1" id="KW-0505">Motor protein</keyword>
<dbReference type="OrthoDB" id="3176171at2759"/>
<dbReference type="STRING" id="157072.A0A024UH90"/>
<reference evidence="4" key="1">
    <citation type="submission" date="2013-12" db="EMBL/GenBank/DDBJ databases">
        <title>The Genome Sequence of Aphanomyces invadans NJM9701.</title>
        <authorList>
            <consortium name="The Broad Institute Genomics Platform"/>
            <person name="Russ C."/>
            <person name="Tyler B."/>
            <person name="van West P."/>
            <person name="Dieguez-Uribeondo J."/>
            <person name="Young S.K."/>
            <person name="Zeng Q."/>
            <person name="Gargeya S."/>
            <person name="Fitzgerald M."/>
            <person name="Abouelleil A."/>
            <person name="Alvarado L."/>
            <person name="Chapman S.B."/>
            <person name="Gainer-Dewar J."/>
            <person name="Goldberg J."/>
            <person name="Griggs A."/>
            <person name="Gujja S."/>
            <person name="Hansen M."/>
            <person name="Howarth C."/>
            <person name="Imamovic A."/>
            <person name="Ireland A."/>
            <person name="Larimer J."/>
            <person name="McCowan C."/>
            <person name="Murphy C."/>
            <person name="Pearson M."/>
            <person name="Poon T.W."/>
            <person name="Priest M."/>
            <person name="Roberts A."/>
            <person name="Saif S."/>
            <person name="Shea T."/>
            <person name="Sykes S."/>
            <person name="Wortman J."/>
            <person name="Nusbaum C."/>
            <person name="Birren B."/>
        </authorList>
    </citation>
    <scope>NUCLEOTIDE SEQUENCE [LARGE SCALE GENOMIC DNA]</scope>
    <source>
        <strain evidence="4">NJM9701</strain>
    </source>
</reference>
<dbReference type="PANTHER" id="PTHR47969:SF9">
    <property type="entry name" value="KINESIN-LIKE PROTEIN"/>
    <property type="match status" value="1"/>
</dbReference>
<dbReference type="InterPro" id="IPR027417">
    <property type="entry name" value="P-loop_NTPase"/>
</dbReference>
<dbReference type="RefSeq" id="XP_008865441.1">
    <property type="nucleotide sequence ID" value="XM_008867219.1"/>
</dbReference>
<evidence type="ECO:0000259" key="3">
    <source>
        <dbReference type="PROSITE" id="PS50067"/>
    </source>
</evidence>
<organism evidence="4">
    <name type="scientific">Aphanomyces invadans</name>
    <dbReference type="NCBI Taxonomy" id="157072"/>
    <lineage>
        <taxon>Eukaryota</taxon>
        <taxon>Sar</taxon>
        <taxon>Stramenopiles</taxon>
        <taxon>Oomycota</taxon>
        <taxon>Saprolegniomycetes</taxon>
        <taxon>Saprolegniales</taxon>
        <taxon>Verrucalvaceae</taxon>
        <taxon>Aphanomyces</taxon>
    </lineage>
</organism>
<feature type="binding site" evidence="1">
    <location>
        <begin position="92"/>
        <end position="99"/>
    </location>
    <ligand>
        <name>ATP</name>
        <dbReference type="ChEBI" id="CHEBI:30616"/>
    </ligand>
</feature>
<gene>
    <name evidence="4" type="ORF">H310_03386</name>
</gene>
<dbReference type="SUPFAM" id="SSF52540">
    <property type="entry name" value="P-loop containing nucleoside triphosphate hydrolases"/>
    <property type="match status" value="1"/>
</dbReference>
<dbReference type="AlphaFoldDB" id="A0A024UH90"/>
<evidence type="ECO:0000256" key="2">
    <source>
        <dbReference type="SAM" id="MobiDB-lite"/>
    </source>
</evidence>
<dbReference type="GO" id="GO:0007052">
    <property type="term" value="P:mitotic spindle organization"/>
    <property type="evidence" value="ECO:0007669"/>
    <property type="project" value="TreeGrafter"/>
</dbReference>
<dbReference type="PANTHER" id="PTHR47969">
    <property type="entry name" value="CHROMOSOME-ASSOCIATED KINESIN KIF4A-RELATED"/>
    <property type="match status" value="1"/>
</dbReference>
<feature type="compositionally biased region" description="Low complexity" evidence="2">
    <location>
        <begin position="323"/>
        <end position="340"/>
    </location>
</feature>
<evidence type="ECO:0000256" key="1">
    <source>
        <dbReference type="PROSITE-ProRule" id="PRU00283"/>
    </source>
</evidence>
<dbReference type="GO" id="GO:0007018">
    <property type="term" value="P:microtubule-based movement"/>
    <property type="evidence" value="ECO:0007669"/>
    <property type="project" value="InterPro"/>
</dbReference>
<dbReference type="Gene3D" id="1.10.150.280">
    <property type="entry name" value="AF1531-like domain"/>
    <property type="match status" value="1"/>
</dbReference>
<dbReference type="eggNOG" id="KOG0243">
    <property type="taxonomic scope" value="Eukaryota"/>
</dbReference>
<evidence type="ECO:0000313" key="4">
    <source>
        <dbReference type="EMBL" id="ETW05664.1"/>
    </source>
</evidence>
<dbReference type="SMART" id="SM00129">
    <property type="entry name" value="KISc"/>
    <property type="match status" value="1"/>
</dbReference>
<dbReference type="VEuPathDB" id="FungiDB:H310_03386"/>
<comment type="similarity">
    <text evidence="1">Belongs to the TRAFAC class myosin-kinesin ATPase superfamily. Kinesin family.</text>
</comment>
<feature type="compositionally biased region" description="Polar residues" evidence="2">
    <location>
        <begin position="388"/>
        <end position="403"/>
    </location>
</feature>
<dbReference type="GO" id="GO:0008017">
    <property type="term" value="F:microtubule binding"/>
    <property type="evidence" value="ECO:0007669"/>
    <property type="project" value="InterPro"/>
</dbReference>
<dbReference type="Pfam" id="PF00225">
    <property type="entry name" value="Kinesin"/>
    <property type="match status" value="1"/>
</dbReference>
<proteinExistence type="inferred from homology"/>